<feature type="domain" description="HTH deoR-type" evidence="3">
    <location>
        <begin position="6"/>
        <end position="55"/>
    </location>
</feature>
<accession>A0A382RVC1</accession>
<dbReference type="SUPFAM" id="SSF46785">
    <property type="entry name" value="Winged helix' DNA-binding domain"/>
    <property type="match status" value="1"/>
</dbReference>
<gene>
    <name evidence="4" type="ORF">METZ01_LOCUS354460</name>
</gene>
<dbReference type="InterPro" id="IPR001034">
    <property type="entry name" value="DeoR_HTH"/>
</dbReference>
<dbReference type="EMBL" id="UINC01124452">
    <property type="protein sequence ID" value="SVD01606.1"/>
    <property type="molecule type" value="Genomic_DNA"/>
</dbReference>
<dbReference type="Gene3D" id="1.10.10.10">
    <property type="entry name" value="Winged helix-like DNA-binding domain superfamily/Winged helix DNA-binding domain"/>
    <property type="match status" value="1"/>
</dbReference>
<dbReference type="SMART" id="SM00420">
    <property type="entry name" value="HTH_DEOR"/>
    <property type="match status" value="1"/>
</dbReference>
<name>A0A382RVC1_9ZZZZ</name>
<organism evidence="4">
    <name type="scientific">marine metagenome</name>
    <dbReference type="NCBI Taxonomy" id="408172"/>
    <lineage>
        <taxon>unclassified sequences</taxon>
        <taxon>metagenomes</taxon>
        <taxon>ecological metagenomes</taxon>
    </lineage>
</organism>
<dbReference type="Pfam" id="PF08220">
    <property type="entry name" value="HTH_DeoR"/>
    <property type="match status" value="1"/>
</dbReference>
<evidence type="ECO:0000313" key="4">
    <source>
        <dbReference type="EMBL" id="SVD01606.1"/>
    </source>
</evidence>
<dbReference type="InterPro" id="IPR036388">
    <property type="entry name" value="WH-like_DNA-bd_sf"/>
</dbReference>
<dbReference type="PROSITE" id="PS51000">
    <property type="entry name" value="HTH_DEOR_2"/>
    <property type="match status" value="1"/>
</dbReference>
<sequence>MQLMPAKNRKRLILDTLKKKGGIRITELVEDLKKSRMTINRDLNELANSGLLAGC</sequence>
<reference evidence="4" key="1">
    <citation type="submission" date="2018-05" db="EMBL/GenBank/DDBJ databases">
        <authorList>
            <person name="Lanie J.A."/>
            <person name="Ng W.-L."/>
            <person name="Kazmierczak K.M."/>
            <person name="Andrzejewski T.M."/>
            <person name="Davidsen T.M."/>
            <person name="Wayne K.J."/>
            <person name="Tettelin H."/>
            <person name="Glass J.I."/>
            <person name="Rusch D."/>
            <person name="Podicherti R."/>
            <person name="Tsui H.-C.T."/>
            <person name="Winkler M.E."/>
        </authorList>
    </citation>
    <scope>NUCLEOTIDE SEQUENCE</scope>
</reference>
<dbReference type="GO" id="GO:0003700">
    <property type="term" value="F:DNA-binding transcription factor activity"/>
    <property type="evidence" value="ECO:0007669"/>
    <property type="project" value="InterPro"/>
</dbReference>
<keyword evidence="2" id="KW-0804">Transcription</keyword>
<protein>
    <recommendedName>
        <fullName evidence="3">HTH deoR-type domain-containing protein</fullName>
    </recommendedName>
</protein>
<dbReference type="AlphaFoldDB" id="A0A382RVC1"/>
<dbReference type="InterPro" id="IPR036390">
    <property type="entry name" value="WH_DNA-bd_sf"/>
</dbReference>
<keyword evidence="1" id="KW-0805">Transcription regulation</keyword>
<evidence type="ECO:0000259" key="3">
    <source>
        <dbReference type="PROSITE" id="PS51000"/>
    </source>
</evidence>
<proteinExistence type="predicted"/>
<evidence type="ECO:0000256" key="2">
    <source>
        <dbReference type="ARBA" id="ARBA00023163"/>
    </source>
</evidence>
<evidence type="ECO:0000256" key="1">
    <source>
        <dbReference type="ARBA" id="ARBA00023015"/>
    </source>
</evidence>